<name>A0A3G8H9K6_9BURK</name>
<dbReference type="OrthoDB" id="9811849at2"/>
<protein>
    <submittedName>
        <fullName evidence="2">Sulfurtransferase</fullName>
    </submittedName>
</protein>
<dbReference type="PROSITE" id="PS50206">
    <property type="entry name" value="RHODANESE_3"/>
    <property type="match status" value="1"/>
</dbReference>
<dbReference type="GO" id="GO:0016740">
    <property type="term" value="F:transferase activity"/>
    <property type="evidence" value="ECO:0007669"/>
    <property type="project" value="UniProtKB-KW"/>
</dbReference>
<gene>
    <name evidence="2" type="ORF">EHF44_27165</name>
</gene>
<dbReference type="SMART" id="SM00450">
    <property type="entry name" value="RHOD"/>
    <property type="match status" value="1"/>
</dbReference>
<dbReference type="AlphaFoldDB" id="A0A3G8H9K6"/>
<organism evidence="2 3">
    <name type="scientific">Cupriavidus pauculus</name>
    <dbReference type="NCBI Taxonomy" id="82633"/>
    <lineage>
        <taxon>Bacteria</taxon>
        <taxon>Pseudomonadati</taxon>
        <taxon>Pseudomonadota</taxon>
        <taxon>Betaproteobacteria</taxon>
        <taxon>Burkholderiales</taxon>
        <taxon>Burkholderiaceae</taxon>
        <taxon>Cupriavidus</taxon>
    </lineage>
</organism>
<dbReference type="RefSeq" id="WP_124686883.1">
    <property type="nucleotide sequence ID" value="NZ_CP033971.1"/>
</dbReference>
<dbReference type="Gene3D" id="3.40.250.10">
    <property type="entry name" value="Rhodanese-like domain"/>
    <property type="match status" value="1"/>
</dbReference>
<dbReference type="NCBIfam" id="NF033833">
    <property type="entry name" value="rhodan_ChrE"/>
    <property type="match status" value="1"/>
</dbReference>
<evidence type="ECO:0000259" key="1">
    <source>
        <dbReference type="PROSITE" id="PS50206"/>
    </source>
</evidence>
<dbReference type="KEGG" id="cpau:EHF44_27165"/>
<evidence type="ECO:0000313" key="3">
    <source>
        <dbReference type="Proteomes" id="UP000270411"/>
    </source>
</evidence>
<dbReference type="Pfam" id="PF00581">
    <property type="entry name" value="Rhodanese"/>
    <property type="match status" value="1"/>
</dbReference>
<proteinExistence type="predicted"/>
<dbReference type="InterPro" id="IPR036873">
    <property type="entry name" value="Rhodanese-like_dom_sf"/>
</dbReference>
<dbReference type="SUPFAM" id="SSF52821">
    <property type="entry name" value="Rhodanese/Cell cycle control phosphatase"/>
    <property type="match status" value="1"/>
</dbReference>
<reference evidence="3" key="1">
    <citation type="submission" date="2018-11" db="EMBL/GenBank/DDBJ databases">
        <title>FDA dAtabase for Regulatory Grade micrObial Sequences (FDA-ARGOS): Supporting development and validation of Infectious Disease Dx tests.</title>
        <authorList>
            <person name="Goldberg B."/>
            <person name="Campos J."/>
            <person name="Tallon L."/>
            <person name="Sadzewicz L."/>
            <person name="Zhao X."/>
            <person name="Vavikolanu K."/>
            <person name="Mehta A."/>
            <person name="Aluvathingal J."/>
            <person name="Nadendla S."/>
            <person name="Geyer C."/>
            <person name="Nandy P."/>
            <person name="Yan Y."/>
            <person name="Sichtig H."/>
        </authorList>
    </citation>
    <scope>NUCLEOTIDE SEQUENCE [LARGE SCALE GENOMIC DNA]</scope>
    <source>
        <strain evidence="3">FDAARGOS_614</strain>
        <plasmid evidence="3">unnamed2</plasmid>
    </source>
</reference>
<dbReference type="Proteomes" id="UP000270411">
    <property type="component" value="Plasmid unnamed2"/>
</dbReference>
<dbReference type="InterPro" id="IPR001763">
    <property type="entry name" value="Rhodanese-like_dom"/>
</dbReference>
<sequence>MPNATYPHALARALTQSNSPYVIDVRRQPAFEASDGMIPESEWRDPEHLAEWITTLDAQRSIVLYCVHGMEVSQNCAALLEAVGFDATYLVGGYAAWVAGAHPTKPKP</sequence>
<keyword evidence="2" id="KW-0614">Plasmid</keyword>
<keyword evidence="2" id="KW-0808">Transferase</keyword>
<feature type="domain" description="Rhodanese" evidence="1">
    <location>
        <begin position="16"/>
        <end position="106"/>
    </location>
</feature>
<accession>A0A3G8H9K6</accession>
<geneLocation type="plasmid" evidence="2">
    <name>unnamed2</name>
</geneLocation>
<evidence type="ECO:0000313" key="2">
    <source>
        <dbReference type="EMBL" id="AZG17154.1"/>
    </source>
</evidence>
<dbReference type="EMBL" id="CP033971">
    <property type="protein sequence ID" value="AZG17154.1"/>
    <property type="molecule type" value="Genomic_DNA"/>
</dbReference>